<dbReference type="PANTHER" id="PTHR30399:SF1">
    <property type="entry name" value="UTP PYROPHOSPHATASE"/>
    <property type="match status" value="1"/>
</dbReference>
<dbReference type="EMBL" id="JBBPIX010000006">
    <property type="protein sequence ID" value="MEK6464843.1"/>
    <property type="molecule type" value="Genomic_DNA"/>
</dbReference>
<feature type="region of interest" description="Disordered" evidence="1">
    <location>
        <begin position="175"/>
        <end position="213"/>
    </location>
</feature>
<feature type="compositionally biased region" description="Acidic residues" evidence="1">
    <location>
        <begin position="181"/>
        <end position="193"/>
    </location>
</feature>
<protein>
    <submittedName>
        <fullName evidence="3">YgjP-like metallopeptidase domain-containing protein</fullName>
    </submittedName>
</protein>
<evidence type="ECO:0000313" key="4">
    <source>
        <dbReference type="Proteomes" id="UP001367513"/>
    </source>
</evidence>
<dbReference type="CDD" id="cd07344">
    <property type="entry name" value="M48_yhfN_like"/>
    <property type="match status" value="1"/>
</dbReference>
<name>A0ABU9AEK7_PSEA5</name>
<sequence>MASPPVEVRRSARRKRMVSARREGERLVVFIPGWMSAEQERDWVAEMVRRVEASEARRRSPGRNNDEALMRRGLELSKRWLEGRARPSSIRWVPTMRTRWASCTPDDGTIRISERLRDAPGWVVDYVLVHELAHLLSAAHDDVFWSWVRRYPRTERAIGYLEGLNAAAELGITGVDGDPATTDEPDGVADADGEVGGFGGTGPGREPVRATGT</sequence>
<dbReference type="PANTHER" id="PTHR30399">
    <property type="entry name" value="UNCHARACTERIZED PROTEIN YGJP"/>
    <property type="match status" value="1"/>
</dbReference>
<organism evidence="3 4">
    <name type="scientific">Pseudonocardia alni subsp. carboxydivorans</name>
    <dbReference type="NCBI Taxonomy" id="415010"/>
    <lineage>
        <taxon>Bacteria</taxon>
        <taxon>Bacillati</taxon>
        <taxon>Actinomycetota</taxon>
        <taxon>Actinomycetes</taxon>
        <taxon>Pseudonocardiales</taxon>
        <taxon>Pseudonocardiaceae</taxon>
        <taxon>Pseudonocardia</taxon>
    </lineage>
</organism>
<dbReference type="Gene3D" id="3.30.2010.10">
    <property type="entry name" value="Metalloproteases ('zincins'), catalytic domain"/>
    <property type="match status" value="1"/>
</dbReference>
<evidence type="ECO:0000256" key="1">
    <source>
        <dbReference type="SAM" id="MobiDB-lite"/>
    </source>
</evidence>
<comment type="caution">
    <text evidence="3">The sequence shown here is derived from an EMBL/GenBank/DDBJ whole genome shotgun (WGS) entry which is preliminary data.</text>
</comment>
<feature type="compositionally biased region" description="Gly residues" evidence="1">
    <location>
        <begin position="194"/>
        <end position="203"/>
    </location>
</feature>
<dbReference type="Pfam" id="PF01863">
    <property type="entry name" value="YgjP-like"/>
    <property type="match status" value="1"/>
</dbReference>
<gene>
    <name evidence="3" type="ORF">WG925_13935</name>
</gene>
<proteinExistence type="predicted"/>
<keyword evidence="4" id="KW-1185">Reference proteome</keyword>
<evidence type="ECO:0000259" key="2">
    <source>
        <dbReference type="Pfam" id="PF01863"/>
    </source>
</evidence>
<dbReference type="InterPro" id="IPR053136">
    <property type="entry name" value="UTP_pyrophosphatase-like"/>
</dbReference>
<accession>A0ABU9AEK7</accession>
<dbReference type="InterPro" id="IPR002725">
    <property type="entry name" value="YgjP-like_metallopeptidase"/>
</dbReference>
<reference evidence="3 4" key="1">
    <citation type="submission" date="2024-03" db="EMBL/GenBank/DDBJ databases">
        <title>Draft genome sequence of Pseudonocardia carboxydivorans JCM 14827.</title>
        <authorList>
            <person name="Duangmal K."/>
        </authorList>
    </citation>
    <scope>NUCLEOTIDE SEQUENCE [LARGE SCALE GENOMIC DNA]</scope>
    <source>
        <strain evidence="3 4">JCM 14827</strain>
    </source>
</reference>
<evidence type="ECO:0000313" key="3">
    <source>
        <dbReference type="EMBL" id="MEK6464843.1"/>
    </source>
</evidence>
<dbReference type="RefSeq" id="WP_346106819.1">
    <property type="nucleotide sequence ID" value="NZ_BAAAOD010000070.1"/>
</dbReference>
<feature type="domain" description="YgjP-like metallopeptidase" evidence="2">
    <location>
        <begin position="93"/>
        <end position="151"/>
    </location>
</feature>
<dbReference type="Proteomes" id="UP001367513">
    <property type="component" value="Unassembled WGS sequence"/>
</dbReference>